<keyword evidence="5 7" id="KW-0378">Hydrolase</keyword>
<dbReference type="PATRIC" id="fig|29488.15.peg.3726"/>
<evidence type="ECO:0000256" key="5">
    <source>
        <dbReference type="ARBA" id="ARBA00022801"/>
    </source>
</evidence>
<dbReference type="SUPFAM" id="SSF55620">
    <property type="entry name" value="Tetrahydrobiopterin biosynthesis enzymes-like"/>
    <property type="match status" value="1"/>
</dbReference>
<dbReference type="Gene3D" id="1.10.286.10">
    <property type="match status" value="1"/>
</dbReference>
<name>A0A1B8YE34_9GAMM</name>
<dbReference type="EMBL" id="LOIC01000082">
    <property type="protein sequence ID" value="OCA53330.1"/>
    <property type="molecule type" value="Genomic_DNA"/>
</dbReference>
<evidence type="ECO:0000313" key="8">
    <source>
        <dbReference type="Proteomes" id="UP000092665"/>
    </source>
</evidence>
<dbReference type="Pfam" id="PF01227">
    <property type="entry name" value="GTP_cyclohydroI"/>
    <property type="match status" value="1"/>
</dbReference>
<gene>
    <name evidence="7" type="primary">folE_2</name>
    <name evidence="7" type="ORF">Phpb_03386</name>
</gene>
<dbReference type="Gene3D" id="3.30.1130.10">
    <property type="match status" value="1"/>
</dbReference>
<dbReference type="InterPro" id="IPR001474">
    <property type="entry name" value="GTP_CycHdrlase_I"/>
</dbReference>
<accession>A0A1B8YE34</accession>
<dbReference type="GO" id="GO:0006730">
    <property type="term" value="P:one-carbon metabolic process"/>
    <property type="evidence" value="ECO:0007669"/>
    <property type="project" value="UniProtKB-KW"/>
</dbReference>
<comment type="catalytic activity">
    <reaction evidence="1">
        <text>GTP + H2O = 7,8-dihydroneopterin 3'-triphosphate + formate + H(+)</text>
        <dbReference type="Rhea" id="RHEA:17473"/>
        <dbReference type="ChEBI" id="CHEBI:15377"/>
        <dbReference type="ChEBI" id="CHEBI:15378"/>
        <dbReference type="ChEBI" id="CHEBI:15740"/>
        <dbReference type="ChEBI" id="CHEBI:37565"/>
        <dbReference type="ChEBI" id="CHEBI:58462"/>
        <dbReference type="EC" id="3.5.4.16"/>
    </reaction>
</comment>
<dbReference type="GO" id="GO:0005525">
    <property type="term" value="F:GTP binding"/>
    <property type="evidence" value="ECO:0007669"/>
    <property type="project" value="TreeGrafter"/>
</dbReference>
<feature type="domain" description="GTP cyclohydrolase I" evidence="6">
    <location>
        <begin position="62"/>
        <end position="239"/>
    </location>
</feature>
<evidence type="ECO:0000259" key="6">
    <source>
        <dbReference type="Pfam" id="PF01227"/>
    </source>
</evidence>
<dbReference type="EC" id="3.5.4.16" evidence="3"/>
<dbReference type="GO" id="GO:0005737">
    <property type="term" value="C:cytoplasm"/>
    <property type="evidence" value="ECO:0007669"/>
    <property type="project" value="TreeGrafter"/>
</dbReference>
<organism evidence="7 8">
    <name type="scientific">Photorhabdus namnaonensis</name>
    <dbReference type="NCBI Taxonomy" id="1851568"/>
    <lineage>
        <taxon>Bacteria</taxon>
        <taxon>Pseudomonadati</taxon>
        <taxon>Pseudomonadota</taxon>
        <taxon>Gammaproteobacteria</taxon>
        <taxon>Enterobacterales</taxon>
        <taxon>Morganellaceae</taxon>
        <taxon>Photorhabdus</taxon>
    </lineage>
</organism>
<sequence length="243" mass="27125">MKPFSDNNEVPTVEPGDLEITTHGFADGISMQLAKKRALHGPNETLTKTELNLIIDKAAISFGEFLTALGVDWQNDPNSKDTPRRVAKAYVLDLWKGRYKPMGPITTFPADNYDGIVFDGWIALDSMCSHHHQAIRGYVHVAYIPSQYGRVLGLSKLNRIVEHFGRRGLIQERLTATIHNAVNQVCERNQGVAVLIDASHNCVSCRGVRHQKSRMKTQMFSGVFADTDSPAKQDFYELIRGTA</sequence>
<dbReference type="InterPro" id="IPR043134">
    <property type="entry name" value="GTP-CH-I_N"/>
</dbReference>
<evidence type="ECO:0000256" key="1">
    <source>
        <dbReference type="ARBA" id="ARBA00001052"/>
    </source>
</evidence>
<dbReference type="Proteomes" id="UP000092665">
    <property type="component" value="Unassembled WGS sequence"/>
</dbReference>
<evidence type="ECO:0000313" key="7">
    <source>
        <dbReference type="EMBL" id="OCA53330.1"/>
    </source>
</evidence>
<comment type="caution">
    <text evidence="7">The sequence shown here is derived from an EMBL/GenBank/DDBJ whole genome shotgun (WGS) entry which is preliminary data.</text>
</comment>
<comment type="pathway">
    <text evidence="2">Cofactor biosynthesis; 7,8-dihydroneopterin triphosphate biosynthesis; 7,8-dihydroneopterin triphosphate from GTP: step 1/1.</text>
</comment>
<dbReference type="GO" id="GO:0008270">
    <property type="term" value="F:zinc ion binding"/>
    <property type="evidence" value="ECO:0007669"/>
    <property type="project" value="TreeGrafter"/>
</dbReference>
<dbReference type="GO" id="GO:0046654">
    <property type="term" value="P:tetrahydrofolate biosynthetic process"/>
    <property type="evidence" value="ECO:0007669"/>
    <property type="project" value="InterPro"/>
</dbReference>
<dbReference type="InterPro" id="IPR020602">
    <property type="entry name" value="GTP_CycHdrlase_I_dom"/>
</dbReference>
<evidence type="ECO:0000256" key="2">
    <source>
        <dbReference type="ARBA" id="ARBA00005080"/>
    </source>
</evidence>
<dbReference type="AlphaFoldDB" id="A0A1B8YE34"/>
<dbReference type="UniPathway" id="UPA00848">
    <property type="reaction ID" value="UER00151"/>
</dbReference>
<dbReference type="GO" id="GO:0003934">
    <property type="term" value="F:GTP cyclohydrolase I activity"/>
    <property type="evidence" value="ECO:0007669"/>
    <property type="project" value="UniProtKB-EC"/>
</dbReference>
<dbReference type="PANTHER" id="PTHR11109">
    <property type="entry name" value="GTP CYCLOHYDROLASE I"/>
    <property type="match status" value="1"/>
</dbReference>
<proteinExistence type="predicted"/>
<dbReference type="InterPro" id="IPR043133">
    <property type="entry name" value="GTP-CH-I_C/QueF"/>
</dbReference>
<protein>
    <recommendedName>
        <fullName evidence="3">GTP cyclohydrolase I</fullName>
        <ecNumber evidence="3">3.5.4.16</ecNumber>
    </recommendedName>
</protein>
<reference evidence="8" key="1">
    <citation type="submission" date="2015-11" db="EMBL/GenBank/DDBJ databases">
        <authorList>
            <person name="Tobias N.J."/>
            <person name="Mishra B."/>
            <person name="Gupta D.K."/>
            <person name="Thines M."/>
            <person name="Stinear T.P."/>
            <person name="Bode H.B."/>
        </authorList>
    </citation>
    <scope>NUCLEOTIDE SEQUENCE [LARGE SCALE GENOMIC DNA]</scope>
    <source>
        <strain evidence="8">PB45.5</strain>
    </source>
</reference>
<dbReference type="GO" id="GO:0006729">
    <property type="term" value="P:tetrahydrobiopterin biosynthetic process"/>
    <property type="evidence" value="ECO:0007669"/>
    <property type="project" value="TreeGrafter"/>
</dbReference>
<evidence type="ECO:0000256" key="3">
    <source>
        <dbReference type="ARBA" id="ARBA00012715"/>
    </source>
</evidence>
<evidence type="ECO:0000256" key="4">
    <source>
        <dbReference type="ARBA" id="ARBA00022563"/>
    </source>
</evidence>
<keyword evidence="8" id="KW-1185">Reference proteome</keyword>
<keyword evidence="4" id="KW-0554">One-carbon metabolism</keyword>
<dbReference type="PANTHER" id="PTHR11109:SF7">
    <property type="entry name" value="GTP CYCLOHYDROLASE 1"/>
    <property type="match status" value="1"/>
</dbReference>